<feature type="non-terminal residue" evidence="13">
    <location>
        <position position="921"/>
    </location>
</feature>
<evidence type="ECO:0000256" key="2">
    <source>
        <dbReference type="ARBA" id="ARBA00007025"/>
    </source>
</evidence>
<name>A0A9W4CYW1_BLUGR</name>
<gene>
    <name evidence="13" type="ORF">BGTH12_LOCUS2616</name>
</gene>
<feature type="coiled-coil region" evidence="9">
    <location>
        <begin position="104"/>
        <end position="149"/>
    </location>
</feature>
<keyword evidence="5" id="KW-0347">Helicase</keyword>
<dbReference type="Pfam" id="PF00176">
    <property type="entry name" value="SNF2-rel_dom"/>
    <property type="match status" value="1"/>
</dbReference>
<comment type="subcellular location">
    <subcellularLocation>
        <location evidence="1">Nucleus</location>
    </subcellularLocation>
</comment>
<reference evidence="13" key="1">
    <citation type="submission" date="2020-10" db="EMBL/GenBank/DDBJ databases">
        <authorList>
            <person name="Muller C M."/>
        </authorList>
    </citation>
    <scope>NUCLEOTIDE SEQUENCE</scope>
    <source>
        <strain evidence="13">THUN-12</strain>
    </source>
</reference>
<evidence type="ECO:0000313" key="13">
    <source>
        <dbReference type="EMBL" id="CAD6501258.1"/>
    </source>
</evidence>
<dbReference type="GO" id="GO:0016787">
    <property type="term" value="F:hydrolase activity"/>
    <property type="evidence" value="ECO:0007669"/>
    <property type="project" value="UniProtKB-KW"/>
</dbReference>
<evidence type="ECO:0000256" key="9">
    <source>
        <dbReference type="SAM" id="Coils"/>
    </source>
</evidence>
<dbReference type="SMART" id="SM00490">
    <property type="entry name" value="HELICc"/>
    <property type="match status" value="1"/>
</dbReference>
<evidence type="ECO:0000256" key="8">
    <source>
        <dbReference type="ARBA" id="ARBA00023242"/>
    </source>
</evidence>
<feature type="domain" description="Helicase ATP-binding" evidence="11">
    <location>
        <begin position="212"/>
        <end position="385"/>
    </location>
</feature>
<comment type="caution">
    <text evidence="13">The sequence shown here is derived from an EMBL/GenBank/DDBJ whole genome shotgun (WGS) entry which is preliminary data.</text>
</comment>
<evidence type="ECO:0000313" key="14">
    <source>
        <dbReference type="Proteomes" id="UP000683417"/>
    </source>
</evidence>
<dbReference type="GO" id="GO:0005634">
    <property type="term" value="C:nucleus"/>
    <property type="evidence" value="ECO:0007669"/>
    <property type="project" value="UniProtKB-SubCell"/>
</dbReference>
<protein>
    <submittedName>
        <fullName evidence="13">BgTH12-01510</fullName>
    </submittedName>
</protein>
<dbReference type="PROSITE" id="PS51192">
    <property type="entry name" value="HELICASE_ATP_BIND_1"/>
    <property type="match status" value="1"/>
</dbReference>
<organism evidence="13 14">
    <name type="scientific">Blumeria graminis f. sp. triticale</name>
    <dbReference type="NCBI Taxonomy" id="1689686"/>
    <lineage>
        <taxon>Eukaryota</taxon>
        <taxon>Fungi</taxon>
        <taxon>Dikarya</taxon>
        <taxon>Ascomycota</taxon>
        <taxon>Pezizomycotina</taxon>
        <taxon>Leotiomycetes</taxon>
        <taxon>Erysiphales</taxon>
        <taxon>Erysiphaceae</taxon>
        <taxon>Blumeria</taxon>
    </lineage>
</organism>
<dbReference type="AlphaFoldDB" id="A0A9W4CYW1"/>
<dbReference type="SMART" id="SM00487">
    <property type="entry name" value="DEXDc"/>
    <property type="match status" value="1"/>
</dbReference>
<keyword evidence="4" id="KW-0378">Hydrolase</keyword>
<proteinExistence type="inferred from homology"/>
<feature type="region of interest" description="Disordered" evidence="10">
    <location>
        <begin position="547"/>
        <end position="577"/>
    </location>
</feature>
<evidence type="ECO:0000256" key="5">
    <source>
        <dbReference type="ARBA" id="ARBA00022806"/>
    </source>
</evidence>
<keyword evidence="8" id="KW-0539">Nucleus</keyword>
<keyword evidence="3" id="KW-0547">Nucleotide-binding</keyword>
<evidence type="ECO:0000256" key="10">
    <source>
        <dbReference type="SAM" id="MobiDB-lite"/>
    </source>
</evidence>
<dbReference type="GO" id="GO:0004386">
    <property type="term" value="F:helicase activity"/>
    <property type="evidence" value="ECO:0007669"/>
    <property type="project" value="UniProtKB-KW"/>
</dbReference>
<evidence type="ECO:0000256" key="1">
    <source>
        <dbReference type="ARBA" id="ARBA00004123"/>
    </source>
</evidence>
<dbReference type="CDD" id="cd18793">
    <property type="entry name" value="SF2_C_SNF"/>
    <property type="match status" value="1"/>
</dbReference>
<dbReference type="InterPro" id="IPR000330">
    <property type="entry name" value="SNF2_N"/>
</dbReference>
<sequence>TLELEYLRLRIPNENIVVFGEKRKLAGSLITSCYSNFSNIMSRTKIITRKSGPKTLLPKKKSLSTTSTLLENDTSLSIEKDVVKLDKFDCLPDVSSDPTCDKVLQEEEEKARCANDRAELQRHKTLAGKRKALRNENKAEREIKAKQLDDLLTNCARFSDILTKKTEVLGRAGCGLDGKTLGEHNLEMATQPKCMIGGQMRDYQLEGLTWMFEICLQGMSGILADEMGLGKTIQTISLLAKFREEANYMGPHLVVAPLSTLSNWQEEFKKWVPSVPVAFYHGVPSQRKEIFQKKLQKNFVGGRANEKFPVVLTTPEIVIRDASDLSRINWEIIIIDEGHRLKNSESKLFRILRNFTSVTRFLITGTPLQNNLKELWSLLNFILPNIFANWEQFESWFDFSDLQDEEGTEEFIQDQMKQDLVRKIHLILQPLLLRRIKADVEHLLPRKREYILYAPMTKQQIELYNIISNKSTDTREYLESKVVERLEKHHKKSSPVRETNQTTPKVEIVTKKNKASAEIFAGKGDETREPIYKKGSIQHMLLGRKRKAQESISLPAKRVAKSDPSPSPTFPKRAQRTRKKVEYIEAPMYEEESLSDGEFEAKLAQEMSMADKASTISENTEVTERSKITEIAKREISIKKLGNPLMQLRLTCNSPHNFYKAWNTDDGQDIDETIVNSSGKMLLLDRLIPELFKRGSKVLVFSQFKTQLDILEDYAQYLRNWKLCRIDGSVAQEDRQQQINLFNNDPEYKLFLLSTHAGGQGINLTSADTVILYDSDWNPQQDLQAQDRVHRIGQKKPVIIYRLATRGTVEEALLLSADAKRRLEKLVIKKRGLVNMSTKSDADERLSSAEMKALLLKDGQAYQYRGGEQILSEADLAILCDRSETAYSRAEEGRDSSEGFMVVATRASGIISIAEQNKLPK</sequence>
<comment type="similarity">
    <text evidence="2">Belongs to the SNF2/RAD54 helicase family.</text>
</comment>
<dbReference type="EMBL" id="CAJHIT010000005">
    <property type="protein sequence ID" value="CAD6501258.1"/>
    <property type="molecule type" value="Genomic_DNA"/>
</dbReference>
<evidence type="ECO:0000256" key="7">
    <source>
        <dbReference type="ARBA" id="ARBA00023054"/>
    </source>
</evidence>
<dbReference type="PANTHER" id="PTHR10799">
    <property type="entry name" value="SNF2/RAD54 HELICASE FAMILY"/>
    <property type="match status" value="1"/>
</dbReference>
<feature type="domain" description="Helicase C-terminal" evidence="12">
    <location>
        <begin position="683"/>
        <end position="842"/>
    </location>
</feature>
<accession>A0A9W4CYW1</accession>
<dbReference type="InterPro" id="IPR001650">
    <property type="entry name" value="Helicase_C-like"/>
</dbReference>
<keyword evidence="7 9" id="KW-0175">Coiled coil</keyword>
<evidence type="ECO:0000256" key="6">
    <source>
        <dbReference type="ARBA" id="ARBA00022840"/>
    </source>
</evidence>
<dbReference type="InterPro" id="IPR014001">
    <property type="entry name" value="Helicase_ATP-bd"/>
</dbReference>
<evidence type="ECO:0000256" key="4">
    <source>
        <dbReference type="ARBA" id="ARBA00022801"/>
    </source>
</evidence>
<evidence type="ECO:0000259" key="11">
    <source>
        <dbReference type="PROSITE" id="PS51192"/>
    </source>
</evidence>
<evidence type="ECO:0000256" key="3">
    <source>
        <dbReference type="ARBA" id="ARBA00022741"/>
    </source>
</evidence>
<dbReference type="InterPro" id="IPR049730">
    <property type="entry name" value="SNF2/RAD54-like_C"/>
</dbReference>
<dbReference type="Proteomes" id="UP000683417">
    <property type="component" value="Unassembled WGS sequence"/>
</dbReference>
<dbReference type="FunFam" id="3.40.50.10810:FF:000015">
    <property type="entry name" value="lymphoid-specific helicase isoform X1"/>
    <property type="match status" value="1"/>
</dbReference>
<keyword evidence="6" id="KW-0067">ATP-binding</keyword>
<dbReference type="Pfam" id="PF00271">
    <property type="entry name" value="Helicase_C"/>
    <property type="match status" value="1"/>
</dbReference>
<evidence type="ECO:0000259" key="12">
    <source>
        <dbReference type="PROSITE" id="PS51194"/>
    </source>
</evidence>
<dbReference type="PROSITE" id="PS51194">
    <property type="entry name" value="HELICASE_CTER"/>
    <property type="match status" value="1"/>
</dbReference>
<dbReference type="GO" id="GO:0005524">
    <property type="term" value="F:ATP binding"/>
    <property type="evidence" value="ECO:0007669"/>
    <property type="project" value="UniProtKB-KW"/>
</dbReference>